<evidence type="ECO:0000256" key="4">
    <source>
        <dbReference type="ARBA" id="ARBA00023136"/>
    </source>
</evidence>
<sequence length="687" mass="75319">MAVLPIQISENRRQKLCTILWVVHWMSALCGLSLISIGLYIKIRIQDKVNLVEGYNGNSLPWMLITIGVITTVIDLAGGQLCQKVADISRRERLRALLLPYLFLFLALNVCIFVAGCMCFSHRLHLHHSFHRGLIKAMKNYKDKEAVKREINQLQVEFECCGNEGYEDWFALQWIADDYLDKTNEIVQRKMTSGGFLSDDVPYSCCRHDLLRPCIHHHVHDNQKHRNYDYREGLTLHQQGCKHALIDYFTIRLNRIGAITLVIFILQSVIFLLLRYLQTSIRNAYDADDPEGTARGWLLANVPFAKWPDLKEAEGDISVASDDSFGIDFQPEGPDWNAEEPIYENWPVGGTLDGLDGPQRAETGEQSKERKSQKKLKSGKKSKSEKKSKSDKESKSDKKSKSDERSKSEKSKPENKSGSKDTKSVGSTKKSPGSTKKSPGSTKKSPGSTKKSPGSAKKSAGTTKKSPGSTKKSPGSTKKSPGSTKKSPGSTKKSPGSTKKSPGSAKKSPGSAKKSAGSTKKSPGSAKKSAGSTKKSPGSTKTSQRSGKKVSGSTGKSPRSTKKSPGSTKKSLGSAKKSPASAKKSPRSVKTKSASTKVTSARGAKKMGGNKPRMKNRNNNIDSDHSSSSDDSSRESDCSLTPLLHGQCMPREDPLQGTGYQPTVSVPWWRRVLRKSESIYIDMGDSD</sequence>
<evidence type="ECO:0000313" key="7">
    <source>
        <dbReference type="Proteomes" id="UP000694845"/>
    </source>
</evidence>
<dbReference type="GO" id="GO:0005634">
    <property type="term" value="C:nucleus"/>
    <property type="evidence" value="ECO:0007669"/>
    <property type="project" value="TreeGrafter"/>
</dbReference>
<dbReference type="GO" id="GO:0000976">
    <property type="term" value="F:transcription cis-regulatory region binding"/>
    <property type="evidence" value="ECO:0007669"/>
    <property type="project" value="TreeGrafter"/>
</dbReference>
<dbReference type="PANTHER" id="PTHR13964">
    <property type="entry name" value="RBP-RELATED"/>
    <property type="match status" value="1"/>
</dbReference>
<dbReference type="Pfam" id="PF00335">
    <property type="entry name" value="Tetraspanin"/>
    <property type="match status" value="1"/>
</dbReference>
<keyword evidence="3 6" id="KW-1133">Transmembrane helix</keyword>
<dbReference type="Gene3D" id="1.10.1450.10">
    <property type="entry name" value="Tetraspanin"/>
    <property type="match status" value="1"/>
</dbReference>
<dbReference type="InterPro" id="IPR042026">
    <property type="entry name" value="Peripherin_LEL"/>
</dbReference>
<gene>
    <name evidence="8" type="primary">LOC110974327</name>
</gene>
<feature type="compositionally biased region" description="Low complexity" evidence="5">
    <location>
        <begin position="424"/>
        <end position="583"/>
    </location>
</feature>
<dbReference type="InterPro" id="IPR051232">
    <property type="entry name" value="ARID/SWI1_ChromRemod"/>
</dbReference>
<dbReference type="CDD" id="cd03162">
    <property type="entry name" value="peripherin_like_LEL"/>
    <property type="match status" value="1"/>
</dbReference>
<feature type="region of interest" description="Disordered" evidence="5">
    <location>
        <begin position="322"/>
        <end position="662"/>
    </location>
</feature>
<dbReference type="AlphaFoldDB" id="A0A8B7XLA7"/>
<proteinExistence type="predicted"/>
<evidence type="ECO:0000256" key="2">
    <source>
        <dbReference type="ARBA" id="ARBA00022692"/>
    </source>
</evidence>
<feature type="compositionally biased region" description="Basic residues" evidence="5">
    <location>
        <begin position="371"/>
        <end position="384"/>
    </location>
</feature>
<reference evidence="8" key="1">
    <citation type="submission" date="2025-08" db="UniProtKB">
        <authorList>
            <consortium name="RefSeq"/>
        </authorList>
    </citation>
    <scope>IDENTIFICATION</scope>
</reference>
<dbReference type="OrthoDB" id="9836210at2759"/>
<organism evidence="7 8">
    <name type="scientific">Acanthaster planci</name>
    <name type="common">Crown-of-thorns starfish</name>
    <dbReference type="NCBI Taxonomy" id="133434"/>
    <lineage>
        <taxon>Eukaryota</taxon>
        <taxon>Metazoa</taxon>
        <taxon>Echinodermata</taxon>
        <taxon>Eleutherozoa</taxon>
        <taxon>Asterozoa</taxon>
        <taxon>Asteroidea</taxon>
        <taxon>Valvatacea</taxon>
        <taxon>Valvatida</taxon>
        <taxon>Acanthasteridae</taxon>
        <taxon>Acanthaster</taxon>
    </lineage>
</organism>
<keyword evidence="7" id="KW-1185">Reference proteome</keyword>
<comment type="subcellular location">
    <subcellularLocation>
        <location evidence="1">Membrane</location>
        <topology evidence="1">Multi-pass membrane protein</topology>
    </subcellularLocation>
</comment>
<dbReference type="InterPro" id="IPR000830">
    <property type="entry name" value="Peripherin/rom-1"/>
</dbReference>
<accession>A0A8B7XLA7</accession>
<evidence type="ECO:0000313" key="8">
    <source>
        <dbReference type="RefSeq" id="XP_022081594.1"/>
    </source>
</evidence>
<dbReference type="PANTHER" id="PTHR13964:SF27">
    <property type="entry name" value="HAT-TRICK, ISOFORM D"/>
    <property type="match status" value="1"/>
</dbReference>
<name>A0A8B7XLA7_ACAPL</name>
<dbReference type="GeneID" id="110974327"/>
<dbReference type="RefSeq" id="XP_022081594.1">
    <property type="nucleotide sequence ID" value="XM_022225902.1"/>
</dbReference>
<dbReference type="GO" id="GO:0006357">
    <property type="term" value="P:regulation of transcription by RNA polymerase II"/>
    <property type="evidence" value="ECO:0007669"/>
    <property type="project" value="TreeGrafter"/>
</dbReference>
<feature type="transmembrane region" description="Helical" evidence="6">
    <location>
        <begin position="256"/>
        <end position="277"/>
    </location>
</feature>
<dbReference type="GO" id="GO:0016020">
    <property type="term" value="C:membrane"/>
    <property type="evidence" value="ECO:0007669"/>
    <property type="project" value="UniProtKB-SubCell"/>
</dbReference>
<evidence type="ECO:0000256" key="6">
    <source>
        <dbReference type="SAM" id="Phobius"/>
    </source>
</evidence>
<dbReference type="InterPro" id="IPR008952">
    <property type="entry name" value="Tetraspanin_EC2_sf"/>
</dbReference>
<evidence type="ECO:0000256" key="3">
    <source>
        <dbReference type="ARBA" id="ARBA00022989"/>
    </source>
</evidence>
<evidence type="ECO:0000256" key="5">
    <source>
        <dbReference type="SAM" id="MobiDB-lite"/>
    </source>
</evidence>
<feature type="transmembrane region" description="Helical" evidence="6">
    <location>
        <begin position="62"/>
        <end position="81"/>
    </location>
</feature>
<feature type="transmembrane region" description="Helical" evidence="6">
    <location>
        <begin position="19"/>
        <end position="41"/>
    </location>
</feature>
<dbReference type="InterPro" id="IPR018499">
    <property type="entry name" value="Tetraspanin/Peripherin"/>
</dbReference>
<feature type="compositionally biased region" description="Basic and acidic residues" evidence="5">
    <location>
        <begin position="385"/>
        <end position="423"/>
    </location>
</feature>
<dbReference type="KEGG" id="aplc:110974327"/>
<feature type="compositionally biased region" description="Basic and acidic residues" evidence="5">
    <location>
        <begin position="622"/>
        <end position="637"/>
    </location>
</feature>
<feature type="transmembrane region" description="Helical" evidence="6">
    <location>
        <begin position="101"/>
        <end position="120"/>
    </location>
</feature>
<dbReference type="SUPFAM" id="SSF48652">
    <property type="entry name" value="Tetraspanin"/>
    <property type="match status" value="1"/>
</dbReference>
<evidence type="ECO:0000256" key="1">
    <source>
        <dbReference type="ARBA" id="ARBA00004141"/>
    </source>
</evidence>
<dbReference type="Proteomes" id="UP000694845">
    <property type="component" value="Unplaced"/>
</dbReference>
<dbReference type="OMA" id="EPIYENW"/>
<dbReference type="GO" id="GO:0007601">
    <property type="term" value="P:visual perception"/>
    <property type="evidence" value="ECO:0007669"/>
    <property type="project" value="InterPro"/>
</dbReference>
<keyword evidence="2 6" id="KW-0812">Transmembrane</keyword>
<keyword evidence="4 6" id="KW-0472">Membrane</keyword>
<dbReference type="PRINTS" id="PR00218">
    <property type="entry name" value="PERIPHERNRDS"/>
</dbReference>
<protein>
    <submittedName>
        <fullName evidence="8">Uncharacterized protein LOC110974327</fullName>
    </submittedName>
</protein>